<protein>
    <recommendedName>
        <fullName evidence="4">General secretion pathway protein GspL</fullName>
    </recommendedName>
</protein>
<reference evidence="2 3" key="1">
    <citation type="submission" date="2018-03" db="EMBL/GenBank/DDBJ databases">
        <title>Diversity of phytobeneficial traits revealed by whole-genome analysis of worldwide-isolated phenazine-producing Pseudomonas spp.</title>
        <authorList>
            <person name="Biessy A."/>
            <person name="Novinscak A."/>
            <person name="Blom J."/>
            <person name="Leger G."/>
            <person name="Thomashow L.S."/>
            <person name="Cazorla F.M."/>
            <person name="Josic D."/>
            <person name="Filion M."/>
        </authorList>
    </citation>
    <scope>NUCLEOTIDE SEQUENCE [LARGE SCALE GENOMIC DNA]</scope>
    <source>
        <strain evidence="2 3">B25</strain>
    </source>
</reference>
<dbReference type="Gene3D" id="3.30.1360.100">
    <property type="entry name" value="General secretion pathway protein M, EpsM"/>
    <property type="match status" value="1"/>
</dbReference>
<accession>A0A3G7TVE1</accession>
<evidence type="ECO:0000256" key="1">
    <source>
        <dbReference type="SAM" id="MobiDB-lite"/>
    </source>
</evidence>
<dbReference type="RefSeq" id="WP_241176298.1">
    <property type="nucleotide sequence ID" value="NZ_CP027753.1"/>
</dbReference>
<gene>
    <name evidence="2" type="ORF">C4K04_5439</name>
</gene>
<sequence>MNGQPRQSLARRLDSLASQWSNGDGGDTRIRRLDYQQAQGWALQVNAPDFSTLERLREALAQQGANVQADSAVLAPDGVSARLKITD</sequence>
<evidence type="ECO:0008006" key="4">
    <source>
        <dbReference type="Google" id="ProtNLM"/>
    </source>
</evidence>
<organism evidence="2 3">
    <name type="scientific">Pseudomonas chlororaphis</name>
    <dbReference type="NCBI Taxonomy" id="587753"/>
    <lineage>
        <taxon>Bacteria</taxon>
        <taxon>Pseudomonadati</taxon>
        <taxon>Pseudomonadota</taxon>
        <taxon>Gammaproteobacteria</taxon>
        <taxon>Pseudomonadales</taxon>
        <taxon>Pseudomonadaceae</taxon>
        <taxon>Pseudomonas</taxon>
    </lineage>
</organism>
<feature type="region of interest" description="Disordered" evidence="1">
    <location>
        <begin position="1"/>
        <end position="27"/>
    </location>
</feature>
<dbReference type="EMBL" id="CP027753">
    <property type="protein sequence ID" value="AZE51087.1"/>
    <property type="molecule type" value="Genomic_DNA"/>
</dbReference>
<evidence type="ECO:0000313" key="3">
    <source>
        <dbReference type="Proteomes" id="UP000268048"/>
    </source>
</evidence>
<dbReference type="AlphaFoldDB" id="A0A3G7TVE1"/>
<dbReference type="Proteomes" id="UP000268048">
    <property type="component" value="Chromosome"/>
</dbReference>
<name>A0A3G7TVE1_9PSED</name>
<proteinExistence type="predicted"/>
<evidence type="ECO:0000313" key="2">
    <source>
        <dbReference type="EMBL" id="AZE51087.1"/>
    </source>
</evidence>